<dbReference type="Ensembl" id="ENSSANT00000093204.1">
    <property type="protein sequence ID" value="ENSSANP00000087710.1"/>
    <property type="gene ID" value="ENSSANG00000043412.1"/>
</dbReference>
<feature type="domain" description="Bromo" evidence="3">
    <location>
        <begin position="63"/>
        <end position="162"/>
    </location>
</feature>
<reference evidence="4" key="2">
    <citation type="submission" date="2025-09" db="UniProtKB">
        <authorList>
            <consortium name="Ensembl"/>
        </authorList>
    </citation>
    <scope>IDENTIFICATION</scope>
</reference>
<keyword evidence="5" id="KW-1185">Reference proteome</keyword>
<dbReference type="AlphaFoldDB" id="A0A671RWJ7"/>
<feature type="region of interest" description="Disordered" evidence="2">
    <location>
        <begin position="1166"/>
        <end position="1186"/>
    </location>
</feature>
<dbReference type="InterPro" id="IPR056522">
    <property type="entry name" value="KIAA2026_hel"/>
</dbReference>
<dbReference type="InterPro" id="IPR040214">
    <property type="entry name" value="BRD10"/>
</dbReference>
<dbReference type="SUPFAM" id="SSF47370">
    <property type="entry name" value="Bromodomain"/>
    <property type="match status" value="1"/>
</dbReference>
<dbReference type="InterPro" id="IPR001487">
    <property type="entry name" value="Bromodomain"/>
</dbReference>
<dbReference type="PANTHER" id="PTHR31095:SF3">
    <property type="entry name" value="RIKEN CDNA 9930021J03 GENE"/>
    <property type="match status" value="1"/>
</dbReference>
<dbReference type="Proteomes" id="UP000472260">
    <property type="component" value="Unassembled WGS sequence"/>
</dbReference>
<protein>
    <recommendedName>
        <fullName evidence="3">Bromo domain-containing protein</fullName>
    </recommendedName>
</protein>
<dbReference type="SMART" id="SM00297">
    <property type="entry name" value="BROMO"/>
    <property type="match status" value="1"/>
</dbReference>
<dbReference type="CDD" id="cd04369">
    <property type="entry name" value="Bromodomain"/>
    <property type="match status" value="1"/>
</dbReference>
<reference evidence="4" key="1">
    <citation type="submission" date="2025-08" db="UniProtKB">
        <authorList>
            <consortium name="Ensembl"/>
        </authorList>
    </citation>
    <scope>IDENTIFICATION</scope>
</reference>
<name>A0A671RWJ7_9TELE</name>
<evidence type="ECO:0000256" key="1">
    <source>
        <dbReference type="ARBA" id="ARBA00023117"/>
    </source>
</evidence>
<sequence length="1224" mass="133188">SPPRCESQIEAAVAADAHECESASHASPDMNPNLRLTLTSCNGSTDQSGLENLTAHLDDEDDLTPEIQQAFRIFQSFLSEKHKCITAPFWCPMGPGDHAEMCFRKMDDKFVNHEYESITAFVSDFRLMLENCYRFHGVDHWISKQAQKLEIILEQKLTLLSRQREQERKEAEEASVKELEDWESSLLSLAEPCSLWSLWELPAIGHFLCLAQTALHLPEIVFYELERCLLMPRCSVFLAKVMTALLCPPQKRSGVPRRPQLLYRRWESELRRRVQSWYRAVGRTEEAARAERLGLCPQFFWTLGAVSPLEETPFHLLPFQQRVWLLKGLCDHVYETQKEVQDAVLAQPIHECRESILGYDQQDNTYIHFPHFCGADLRIYSQSPCGAAELPLPLIHIQRSQEPEEAELRDQTCGSCVSPALNSHRSPRNDANHLSAEERSPCPDCSRASQESPRFWTRNTRLRRDESGPTRAQKKKRKKKKERKVGVKKTKTSKLSLKNRTCLKPDHSKMIILSSFTHPHGRWPHKRAAVKELHITLIRLLNELSKHEPPWFDRPDVVMYSSESGPFTRSSKRHQTGAISEELSPCKRGKMDPESSLTSDFNVEVASREASQASVLPEPLSSFQGTCKPIQALLAKSVGNKVTLISHPKAAMMAQVLRDHNKTASTITTTSATESNGQVVYKTAGGVGLLRQGSTSVNFSVQSMSNQKSGAKAMQQVVILPSNLLIQSTGNKAAQTSVSIPKTTTYMSNVSGFTIPENKVPVQPVAPLKDTSTVRTPSALVTPSLRNITTVGVPKKTTEPKVALNKSASSGLTKSDAKQELRTVCIRDSQSILVTTRGGNTGVVKVQKSESGTGALPPSPVFNISPQLHAFLVSKSSTSNTQAVSATIAAKSLPGVTPPSTFVAGTVTPLTLNQISNNGTTGKTTIPGKSALLATSKGSDNFLINAKDCAQQNTVSKCGTNCLVASRSLSGNTESASKVPRTVDGKTLTFSTLGTGHMASSALLSVVKPDVPPSVSALNALHCKTGLSAVSSTSNTSSSYSGNLINKHTTLPINVTANKPVITSLCTSHSLIKTTANTSASAVSSTFALSCSSTLTPPVVMSSGIQPLTSTTKSVQEKIVINTTAPLAPGTQLLINNTRFVVPSQGLAPGSHVLLISNSCPGGMQGLSPAGPQRLQAPSPAGPQRLQAPSPGVCLVFWALLKTSGLPLVPFPPRVDRLNTQYLN</sequence>
<accession>A0A671RWJ7</accession>
<dbReference type="InterPro" id="IPR036427">
    <property type="entry name" value="Bromodomain-like_sf"/>
</dbReference>
<keyword evidence="1" id="KW-0103">Bromodomain</keyword>
<evidence type="ECO:0000313" key="4">
    <source>
        <dbReference type="Ensembl" id="ENSSANP00000087710.1"/>
    </source>
</evidence>
<dbReference type="Gene3D" id="1.20.920.10">
    <property type="entry name" value="Bromodomain-like"/>
    <property type="match status" value="1"/>
</dbReference>
<evidence type="ECO:0000313" key="5">
    <source>
        <dbReference type="Proteomes" id="UP000472260"/>
    </source>
</evidence>
<organism evidence="4 5">
    <name type="scientific">Sinocyclocheilus anshuiensis</name>
    <dbReference type="NCBI Taxonomy" id="1608454"/>
    <lineage>
        <taxon>Eukaryota</taxon>
        <taxon>Metazoa</taxon>
        <taxon>Chordata</taxon>
        <taxon>Craniata</taxon>
        <taxon>Vertebrata</taxon>
        <taxon>Euteleostomi</taxon>
        <taxon>Actinopterygii</taxon>
        <taxon>Neopterygii</taxon>
        <taxon>Teleostei</taxon>
        <taxon>Ostariophysi</taxon>
        <taxon>Cypriniformes</taxon>
        <taxon>Cyprinidae</taxon>
        <taxon>Cyprininae</taxon>
        <taxon>Sinocyclocheilus</taxon>
    </lineage>
</organism>
<dbReference type="Pfam" id="PF00439">
    <property type="entry name" value="Bromodomain"/>
    <property type="match status" value="1"/>
</dbReference>
<dbReference type="Pfam" id="PF23450">
    <property type="entry name" value="KIAA2026_hel"/>
    <property type="match status" value="1"/>
</dbReference>
<evidence type="ECO:0000256" key="2">
    <source>
        <dbReference type="SAM" id="MobiDB-lite"/>
    </source>
</evidence>
<feature type="compositionally biased region" description="Basic and acidic residues" evidence="2">
    <location>
        <begin position="427"/>
        <end position="441"/>
    </location>
</feature>
<dbReference type="PANTHER" id="PTHR31095">
    <property type="entry name" value="RIKEN CDNA 9930021J03 GENE"/>
    <property type="match status" value="1"/>
</dbReference>
<feature type="compositionally biased region" description="Basic residues" evidence="2">
    <location>
        <begin position="472"/>
        <end position="492"/>
    </location>
</feature>
<evidence type="ECO:0000259" key="3">
    <source>
        <dbReference type="SMART" id="SM00297"/>
    </source>
</evidence>
<feature type="region of interest" description="Disordered" evidence="2">
    <location>
        <begin position="418"/>
        <end position="492"/>
    </location>
</feature>
<proteinExistence type="predicted"/>